<evidence type="ECO:0000256" key="1">
    <source>
        <dbReference type="ARBA" id="ARBA00022679"/>
    </source>
</evidence>
<dbReference type="Proteomes" id="UP000324324">
    <property type="component" value="Unassembled WGS sequence"/>
</dbReference>
<dbReference type="InterPro" id="IPR003673">
    <property type="entry name" value="CoA-Trfase_fam_III"/>
</dbReference>
<proteinExistence type="predicted"/>
<dbReference type="Gene3D" id="3.30.1540.10">
    <property type="entry name" value="formyl-coa transferase, domain 3"/>
    <property type="match status" value="1"/>
</dbReference>
<dbReference type="InterPro" id="IPR023606">
    <property type="entry name" value="CoA-Trfase_III_dom_1_sf"/>
</dbReference>
<dbReference type="InterPro" id="IPR050483">
    <property type="entry name" value="CoA-transferase_III_domain"/>
</dbReference>
<dbReference type="Pfam" id="PF02515">
    <property type="entry name" value="CoA_transf_3"/>
    <property type="match status" value="1"/>
</dbReference>
<evidence type="ECO:0000313" key="2">
    <source>
        <dbReference type="EMBL" id="KAA6120895.1"/>
    </source>
</evidence>
<keyword evidence="1 2" id="KW-0808">Transferase</keyword>
<gene>
    <name evidence="2" type="ORF">F1599_17210</name>
</gene>
<organism evidence="2 3">
    <name type="scientific">Cupriavidus cauae</name>
    <dbReference type="NCBI Taxonomy" id="2608999"/>
    <lineage>
        <taxon>Bacteria</taxon>
        <taxon>Pseudomonadati</taxon>
        <taxon>Pseudomonadota</taxon>
        <taxon>Betaproteobacteria</taxon>
        <taxon>Burkholderiales</taxon>
        <taxon>Burkholderiaceae</taxon>
        <taxon>Cupriavidus</taxon>
    </lineage>
</organism>
<sequence>MKGALAHIKVLDLTRILAGPWATQNLADMGAEVIKVERPRVGDDTRAWGPPFLKDAEGRETADSSYFLSANRGKKSITVDLAAPEGQQIIRELAREADVVVENYKVGTLARYGLGYDDLRALNPRLVYCSITGFGQSGPYAALPGYDFVFQGMGGLMSITGLPDGEPGGGPIKSGIAITDLLTGMYASTAILAALEHRNVSGEGQYIDMALLDCVVTINSYQAINYFLSGKIPQRMGNAHSNMVPYQVFRCREGDVIVAVGNDAQYRALCEVIGRPELATDPRFTSAGQRNRNRDALIPQIAEAMLTRTMTEWVERMEAANVPCGPIYNMQQVFEDEQVRHRGMQLSLPHGAGVQAPGLANPIRLSATPIQYERAAPTLGEHTEAVLRDKLGFDDARLDSLRAKGVI</sequence>
<dbReference type="RefSeq" id="WP_150083878.1">
    <property type="nucleotide sequence ID" value="NZ_CP080294.1"/>
</dbReference>
<protein>
    <submittedName>
        <fullName evidence="2">CoA transferase</fullName>
    </submittedName>
</protein>
<dbReference type="Gene3D" id="3.40.50.10540">
    <property type="entry name" value="Crotonobetainyl-coa:carnitine coa-transferase, domain 1"/>
    <property type="match status" value="1"/>
</dbReference>
<reference evidence="2 3" key="1">
    <citation type="submission" date="2019-09" db="EMBL/GenBank/DDBJ databases">
        <title>Isolation of a novel species in the genus Cupriavidus from patients with sepsis using whole genome sequencing.</title>
        <authorList>
            <person name="Kweon O.J."/>
            <person name="Lee M.-K."/>
        </authorList>
    </citation>
    <scope>NUCLEOTIDE SEQUENCE [LARGE SCALE GENOMIC DNA]</scope>
    <source>
        <strain evidence="2 3">MKL-01</strain>
    </source>
</reference>
<dbReference type="PANTHER" id="PTHR48207">
    <property type="entry name" value="SUCCINATE--HYDROXYMETHYLGLUTARATE COA-TRANSFERASE"/>
    <property type="match status" value="1"/>
</dbReference>
<evidence type="ECO:0000313" key="3">
    <source>
        <dbReference type="Proteomes" id="UP000324324"/>
    </source>
</evidence>
<dbReference type="EMBL" id="VWRN01000045">
    <property type="protein sequence ID" value="KAA6120895.1"/>
    <property type="molecule type" value="Genomic_DNA"/>
</dbReference>
<accession>A0A5M8AFU7</accession>
<dbReference type="GO" id="GO:0008410">
    <property type="term" value="F:CoA-transferase activity"/>
    <property type="evidence" value="ECO:0007669"/>
    <property type="project" value="TreeGrafter"/>
</dbReference>
<comment type="caution">
    <text evidence="2">The sequence shown here is derived from an EMBL/GenBank/DDBJ whole genome shotgun (WGS) entry which is preliminary data.</text>
</comment>
<dbReference type="PANTHER" id="PTHR48207:SF3">
    <property type="entry name" value="SUCCINATE--HYDROXYMETHYLGLUTARATE COA-TRANSFERASE"/>
    <property type="match status" value="1"/>
</dbReference>
<dbReference type="InterPro" id="IPR044855">
    <property type="entry name" value="CoA-Trfase_III_dom3_sf"/>
</dbReference>
<dbReference type="AlphaFoldDB" id="A0A5M8AFU7"/>
<keyword evidence="3" id="KW-1185">Reference proteome</keyword>
<name>A0A5M8AFU7_9BURK</name>
<dbReference type="SUPFAM" id="SSF89796">
    <property type="entry name" value="CoA-transferase family III (CaiB/BaiF)"/>
    <property type="match status" value="1"/>
</dbReference>